<reference evidence="1" key="1">
    <citation type="submission" date="2020-05" db="EMBL/GenBank/DDBJ databases">
        <authorList>
            <person name="Chiriac C."/>
            <person name="Salcher M."/>
            <person name="Ghai R."/>
            <person name="Kavagutti S V."/>
        </authorList>
    </citation>
    <scope>NUCLEOTIDE SEQUENCE</scope>
</reference>
<dbReference type="SUPFAM" id="SSF52540">
    <property type="entry name" value="P-loop containing nucleoside triphosphate hydrolases"/>
    <property type="match status" value="1"/>
</dbReference>
<name>A0A6J7KMX9_9ZZZZ</name>
<protein>
    <submittedName>
        <fullName evidence="1">Unannotated protein</fullName>
    </submittedName>
</protein>
<dbReference type="Gene3D" id="3.40.50.300">
    <property type="entry name" value="P-loop containing nucleotide triphosphate hydrolases"/>
    <property type="match status" value="1"/>
</dbReference>
<organism evidence="1">
    <name type="scientific">freshwater metagenome</name>
    <dbReference type="NCBI Taxonomy" id="449393"/>
    <lineage>
        <taxon>unclassified sequences</taxon>
        <taxon>metagenomes</taxon>
        <taxon>ecological metagenomes</taxon>
    </lineage>
</organism>
<dbReference type="Pfam" id="PF13671">
    <property type="entry name" value="AAA_33"/>
    <property type="match status" value="1"/>
</dbReference>
<dbReference type="InterPro" id="IPR027417">
    <property type="entry name" value="P-loop_NTPase"/>
</dbReference>
<dbReference type="EMBL" id="CAFBNE010000060">
    <property type="protein sequence ID" value="CAB4956183.1"/>
    <property type="molecule type" value="Genomic_DNA"/>
</dbReference>
<gene>
    <name evidence="1" type="ORF">UFOPK3772_01877</name>
</gene>
<proteinExistence type="predicted"/>
<dbReference type="AlphaFoldDB" id="A0A6J7KMX9"/>
<accession>A0A6J7KMX9</accession>
<sequence length="185" mass="20027">MVEVFVIAGAAGSGKTTFGCALAKRLAIPLLDLDEVTAPLVEAFWATHPELDEAGALGFVRDDRYRELRRVALLATSTGGSVILTAPFTSEISSPERWRAFADAFDSGVAVHLIWLEVTPEERLRRMRVRGATRDVRLTAASAGAVQLPASVPPVVGHLSLDAQLANEDKVCLVISQFVDDFRRV</sequence>
<evidence type="ECO:0000313" key="1">
    <source>
        <dbReference type="EMBL" id="CAB4956183.1"/>
    </source>
</evidence>